<keyword evidence="4" id="KW-0539">Nucleus</keyword>
<dbReference type="GO" id="GO:0003677">
    <property type="term" value="F:DNA binding"/>
    <property type="evidence" value="ECO:0007669"/>
    <property type="project" value="UniProtKB-KW"/>
</dbReference>
<keyword evidence="3" id="KW-0804">Transcription</keyword>
<dbReference type="OrthoDB" id="1592334at2759"/>
<evidence type="ECO:0000259" key="5">
    <source>
        <dbReference type="PROSITE" id="PS51005"/>
    </source>
</evidence>
<dbReference type="Proteomes" id="UP001141552">
    <property type="component" value="Unassembled WGS sequence"/>
</dbReference>
<evidence type="ECO:0000313" key="7">
    <source>
        <dbReference type="Proteomes" id="UP001141552"/>
    </source>
</evidence>
<evidence type="ECO:0000313" key="6">
    <source>
        <dbReference type="EMBL" id="KAJ4826316.1"/>
    </source>
</evidence>
<dbReference type="AlphaFoldDB" id="A0A9Q0F7M7"/>
<evidence type="ECO:0000256" key="3">
    <source>
        <dbReference type="ARBA" id="ARBA00023163"/>
    </source>
</evidence>
<keyword evidence="1" id="KW-0805">Transcription regulation</keyword>
<dbReference type="InterPro" id="IPR003441">
    <property type="entry name" value="NAC-dom"/>
</dbReference>
<evidence type="ECO:0000256" key="2">
    <source>
        <dbReference type="ARBA" id="ARBA00023125"/>
    </source>
</evidence>
<protein>
    <recommendedName>
        <fullName evidence="5">NAC domain-containing protein</fullName>
    </recommendedName>
</protein>
<dbReference type="InterPro" id="IPR036093">
    <property type="entry name" value="NAC_dom_sf"/>
</dbReference>
<dbReference type="SUPFAM" id="SSF101941">
    <property type="entry name" value="NAC domain"/>
    <property type="match status" value="1"/>
</dbReference>
<reference evidence="6" key="1">
    <citation type="submission" date="2022-02" db="EMBL/GenBank/DDBJ databases">
        <authorList>
            <person name="Henning P.M."/>
            <person name="McCubbin A.G."/>
            <person name="Shore J.S."/>
        </authorList>
    </citation>
    <scope>NUCLEOTIDE SEQUENCE</scope>
    <source>
        <strain evidence="6">F60SS</strain>
        <tissue evidence="6">Leaves</tissue>
    </source>
</reference>
<feature type="domain" description="NAC" evidence="5">
    <location>
        <begin position="49"/>
        <end position="199"/>
    </location>
</feature>
<dbReference type="Pfam" id="PF02365">
    <property type="entry name" value="NAM"/>
    <property type="match status" value="1"/>
</dbReference>
<accession>A0A9Q0F7M7</accession>
<sequence>MAAGAVWIRRHRVRWRRDGDWSARCGKRRKMVAEVMAWMVLAAVDGVTGEFGAKERYAERRCLGLLGGNKGSVGFIIAATGKGTKLGSYQEKSRRLQAEKNQVPYGHSNEWFFYTTSAATGNNDVIKTRDGCYYEVTGEREVHDKHRTLVGFVRRLEFFCADGTKTDWVVHEFRLPDGEETAAVDDDKKKVVVCRIRFGQPESSSSSTEEDDPE</sequence>
<reference evidence="6" key="2">
    <citation type="journal article" date="2023" name="Plants (Basel)">
        <title>Annotation of the Turnera subulata (Passifloraceae) Draft Genome Reveals the S-Locus Evolved after the Divergence of Turneroideae from Passifloroideae in a Stepwise Manner.</title>
        <authorList>
            <person name="Henning P.M."/>
            <person name="Roalson E.H."/>
            <person name="Mir W."/>
            <person name="McCubbin A.G."/>
            <person name="Shore J.S."/>
        </authorList>
    </citation>
    <scope>NUCLEOTIDE SEQUENCE</scope>
    <source>
        <strain evidence="6">F60SS</strain>
    </source>
</reference>
<comment type="caution">
    <text evidence="6">The sequence shown here is derived from an EMBL/GenBank/DDBJ whole genome shotgun (WGS) entry which is preliminary data.</text>
</comment>
<keyword evidence="7" id="KW-1185">Reference proteome</keyword>
<organism evidence="6 7">
    <name type="scientific">Turnera subulata</name>
    <dbReference type="NCBI Taxonomy" id="218843"/>
    <lineage>
        <taxon>Eukaryota</taxon>
        <taxon>Viridiplantae</taxon>
        <taxon>Streptophyta</taxon>
        <taxon>Embryophyta</taxon>
        <taxon>Tracheophyta</taxon>
        <taxon>Spermatophyta</taxon>
        <taxon>Magnoliopsida</taxon>
        <taxon>eudicotyledons</taxon>
        <taxon>Gunneridae</taxon>
        <taxon>Pentapetalae</taxon>
        <taxon>rosids</taxon>
        <taxon>fabids</taxon>
        <taxon>Malpighiales</taxon>
        <taxon>Passifloraceae</taxon>
        <taxon>Turnera</taxon>
    </lineage>
</organism>
<dbReference type="PROSITE" id="PS51005">
    <property type="entry name" value="NAC"/>
    <property type="match status" value="1"/>
</dbReference>
<evidence type="ECO:0000256" key="1">
    <source>
        <dbReference type="ARBA" id="ARBA00023015"/>
    </source>
</evidence>
<evidence type="ECO:0000256" key="4">
    <source>
        <dbReference type="ARBA" id="ARBA00023242"/>
    </source>
</evidence>
<dbReference type="EMBL" id="JAKUCV010006706">
    <property type="protein sequence ID" value="KAJ4826316.1"/>
    <property type="molecule type" value="Genomic_DNA"/>
</dbReference>
<keyword evidence="2" id="KW-0238">DNA-binding</keyword>
<name>A0A9Q0F7M7_9ROSI</name>
<dbReference type="Gene3D" id="2.170.150.80">
    <property type="entry name" value="NAC domain"/>
    <property type="match status" value="1"/>
</dbReference>
<dbReference type="GO" id="GO:0006355">
    <property type="term" value="P:regulation of DNA-templated transcription"/>
    <property type="evidence" value="ECO:0007669"/>
    <property type="project" value="InterPro"/>
</dbReference>
<proteinExistence type="predicted"/>
<gene>
    <name evidence="6" type="ORF">Tsubulata_004084</name>
</gene>